<proteinExistence type="inferred from homology"/>
<dbReference type="GO" id="GO:0019563">
    <property type="term" value="P:glycerol catabolic process"/>
    <property type="evidence" value="ECO:0007669"/>
    <property type="project" value="TreeGrafter"/>
</dbReference>
<dbReference type="PROSITE" id="PS00171">
    <property type="entry name" value="TIM_1"/>
    <property type="match status" value="1"/>
</dbReference>
<feature type="binding site" evidence="8">
    <location>
        <begin position="12"/>
        <end position="14"/>
    </location>
    <ligand>
        <name>substrate</name>
    </ligand>
</feature>
<name>A0P7J6_9PROT</name>
<keyword evidence="6 8" id="KW-0324">Glycolysis</keyword>
<comment type="pathway">
    <text evidence="2">Carbohydrate metabolism; erythritol degradation.</text>
</comment>
<gene>
    <name evidence="8" type="primary">tpiA</name>
    <name evidence="10" type="ORF">MB2181_05495</name>
</gene>
<evidence type="ECO:0000256" key="6">
    <source>
        <dbReference type="ARBA" id="ARBA00023152"/>
    </source>
</evidence>
<dbReference type="NCBIfam" id="TIGR00419">
    <property type="entry name" value="tim"/>
    <property type="match status" value="1"/>
</dbReference>
<dbReference type="OrthoDB" id="9809429at2"/>
<dbReference type="PANTHER" id="PTHR21139">
    <property type="entry name" value="TRIOSEPHOSPHATE ISOMERASE"/>
    <property type="match status" value="1"/>
</dbReference>
<dbReference type="EC" id="5.3.1.1" evidence="8 9"/>
<keyword evidence="5 8" id="KW-0963">Cytoplasm</keyword>
<evidence type="ECO:0000256" key="1">
    <source>
        <dbReference type="ARBA" id="ARBA00004680"/>
    </source>
</evidence>
<dbReference type="HAMAP" id="MF_00147_B">
    <property type="entry name" value="TIM_B"/>
    <property type="match status" value="1"/>
</dbReference>
<dbReference type="GO" id="GO:0006094">
    <property type="term" value="P:gluconeogenesis"/>
    <property type="evidence" value="ECO:0007669"/>
    <property type="project" value="UniProtKB-UniRule"/>
</dbReference>
<dbReference type="GO" id="GO:0005829">
    <property type="term" value="C:cytosol"/>
    <property type="evidence" value="ECO:0007669"/>
    <property type="project" value="TreeGrafter"/>
</dbReference>
<organism evidence="10 11">
    <name type="scientific">Methylophilales bacterium HTCC2181</name>
    <dbReference type="NCBI Taxonomy" id="383631"/>
    <lineage>
        <taxon>Bacteria</taxon>
        <taxon>Pseudomonadati</taxon>
        <taxon>Pseudomonadota</taxon>
        <taxon>Betaproteobacteria</taxon>
        <taxon>Nitrosomonadales</taxon>
        <taxon>OM43 clade</taxon>
    </lineage>
</organism>
<comment type="similarity">
    <text evidence="3 8 9">Belongs to the triosephosphate isomerase family.</text>
</comment>
<dbReference type="InterPro" id="IPR000652">
    <property type="entry name" value="Triosephosphate_isomerase"/>
</dbReference>
<feature type="active site" description="Proton acceptor" evidence="8">
    <location>
        <position position="170"/>
    </location>
</feature>
<evidence type="ECO:0000256" key="4">
    <source>
        <dbReference type="ARBA" id="ARBA00022432"/>
    </source>
</evidence>
<comment type="function">
    <text evidence="8">Involved in the gluconeogenesis. Catalyzes stereospecifically the conversion of dihydroxyacetone phosphate (DHAP) to D-glyceraldehyde-3-phosphate (G3P).</text>
</comment>
<comment type="pathway">
    <text evidence="1 8 9">Carbohydrate degradation; glycolysis; D-glyceraldehyde 3-phosphate from glycerone phosphate: step 1/1.</text>
</comment>
<dbReference type="InterPro" id="IPR013785">
    <property type="entry name" value="Aldolase_TIM"/>
</dbReference>
<protein>
    <recommendedName>
        <fullName evidence="8 9">Triosephosphate isomerase</fullName>
        <shortName evidence="8">TIM</shortName>
        <shortName evidence="8">TPI</shortName>
        <ecNumber evidence="8 9">5.3.1.1</ecNumber>
    </recommendedName>
    <alternativeName>
        <fullName evidence="8">Triose-phosphate isomerase</fullName>
    </alternativeName>
</protein>
<accession>A0P7J6</accession>
<dbReference type="UniPathway" id="UPA00138"/>
<dbReference type="PANTHER" id="PTHR21139:SF42">
    <property type="entry name" value="TRIOSEPHOSPHATE ISOMERASE"/>
    <property type="match status" value="1"/>
</dbReference>
<evidence type="ECO:0000313" key="11">
    <source>
        <dbReference type="Proteomes" id="UP000054262"/>
    </source>
</evidence>
<dbReference type="SUPFAM" id="SSF51351">
    <property type="entry name" value="Triosephosphate isomerase (TIM)"/>
    <property type="match status" value="1"/>
</dbReference>
<dbReference type="PROSITE" id="PS51440">
    <property type="entry name" value="TIM_2"/>
    <property type="match status" value="1"/>
</dbReference>
<evidence type="ECO:0000256" key="5">
    <source>
        <dbReference type="ARBA" id="ARBA00022490"/>
    </source>
</evidence>
<evidence type="ECO:0000256" key="8">
    <source>
        <dbReference type="HAMAP-Rule" id="MF_00147"/>
    </source>
</evidence>
<keyword evidence="7 8" id="KW-0413">Isomerase</keyword>
<dbReference type="GO" id="GO:0004807">
    <property type="term" value="F:triose-phosphate isomerase activity"/>
    <property type="evidence" value="ECO:0007669"/>
    <property type="project" value="UniProtKB-UniRule"/>
</dbReference>
<dbReference type="EMBL" id="AAUX01000001">
    <property type="protein sequence ID" value="EAV47506.1"/>
    <property type="molecule type" value="Genomic_DNA"/>
</dbReference>
<dbReference type="InterPro" id="IPR020861">
    <property type="entry name" value="Triosephosphate_isomerase_AS"/>
</dbReference>
<dbReference type="Proteomes" id="UP000054262">
    <property type="component" value="Unassembled WGS sequence"/>
</dbReference>
<evidence type="ECO:0000256" key="9">
    <source>
        <dbReference type="RuleBase" id="RU363013"/>
    </source>
</evidence>
<dbReference type="CDD" id="cd00311">
    <property type="entry name" value="TIM"/>
    <property type="match status" value="1"/>
</dbReference>
<comment type="caution">
    <text evidence="10">The sequence shown here is derived from an EMBL/GenBank/DDBJ whole genome shotgun (WGS) entry which is preliminary data.</text>
</comment>
<dbReference type="Pfam" id="PF00121">
    <property type="entry name" value="TIM"/>
    <property type="match status" value="1"/>
</dbReference>
<comment type="pathway">
    <text evidence="8 9">Carbohydrate biosynthesis; gluconeogenesis.</text>
</comment>
<comment type="subcellular location">
    <subcellularLocation>
        <location evidence="8 9">Cytoplasm</location>
    </subcellularLocation>
</comment>
<feature type="binding site" evidence="8">
    <location>
        <position position="215"/>
    </location>
    <ligand>
        <name>substrate</name>
    </ligand>
</feature>
<evidence type="ECO:0000256" key="3">
    <source>
        <dbReference type="ARBA" id="ARBA00007422"/>
    </source>
</evidence>
<dbReference type="GO" id="GO:0046166">
    <property type="term" value="P:glyceraldehyde-3-phosphate biosynthetic process"/>
    <property type="evidence" value="ECO:0007669"/>
    <property type="project" value="TreeGrafter"/>
</dbReference>
<dbReference type="FunFam" id="3.20.20.70:FF:000016">
    <property type="entry name" value="Triosephosphate isomerase"/>
    <property type="match status" value="1"/>
</dbReference>
<keyword evidence="4 8" id="KW-0312">Gluconeogenesis</keyword>
<dbReference type="GO" id="GO:0006096">
    <property type="term" value="P:glycolytic process"/>
    <property type="evidence" value="ECO:0007669"/>
    <property type="project" value="UniProtKB-UniRule"/>
</dbReference>
<dbReference type="AlphaFoldDB" id="A0P7J6"/>
<dbReference type="UniPathway" id="UPA00109">
    <property type="reaction ID" value="UER00189"/>
</dbReference>
<feature type="binding site" evidence="8">
    <location>
        <position position="176"/>
    </location>
    <ligand>
        <name>substrate</name>
    </ligand>
</feature>
<dbReference type="Gene3D" id="3.20.20.70">
    <property type="entry name" value="Aldolase class I"/>
    <property type="match status" value="1"/>
</dbReference>
<dbReference type="InterPro" id="IPR035990">
    <property type="entry name" value="TIM_sf"/>
</dbReference>
<evidence type="ECO:0000256" key="7">
    <source>
        <dbReference type="ARBA" id="ARBA00023235"/>
    </source>
</evidence>
<comment type="subunit">
    <text evidence="8 9">Homodimer.</text>
</comment>
<dbReference type="InterPro" id="IPR022896">
    <property type="entry name" value="TrioseP_Isoase_bac/euk"/>
</dbReference>
<comment type="catalytic activity">
    <reaction evidence="8 9">
        <text>D-glyceraldehyde 3-phosphate = dihydroxyacetone phosphate</text>
        <dbReference type="Rhea" id="RHEA:18585"/>
        <dbReference type="ChEBI" id="CHEBI:57642"/>
        <dbReference type="ChEBI" id="CHEBI:59776"/>
        <dbReference type="EC" id="5.3.1.1"/>
    </reaction>
</comment>
<evidence type="ECO:0000256" key="2">
    <source>
        <dbReference type="ARBA" id="ARBA00004939"/>
    </source>
</evidence>
<comment type="caution">
    <text evidence="8">Lacks conserved residue(s) required for the propagation of feature annotation.</text>
</comment>
<reference evidence="10 11" key="1">
    <citation type="submission" date="2006-11" db="EMBL/GenBank/DDBJ databases">
        <authorList>
            <person name="Giovannoni S."/>
            <person name="Vergin K."/>
            <person name="Ferriera S."/>
            <person name="Johnson J."/>
            <person name="Kravitz S."/>
            <person name="Beeson K."/>
            <person name="Sutton G."/>
            <person name="Rogers Y.-H."/>
            <person name="Friedman R."/>
            <person name="Frazier M."/>
            <person name="Venter J.C."/>
        </authorList>
    </citation>
    <scope>NUCLEOTIDE SEQUENCE [LARGE SCALE GENOMIC DNA]</scope>
    <source>
        <strain evidence="10 11">HTCC2181</strain>
    </source>
</reference>
<keyword evidence="11" id="KW-1185">Reference proteome</keyword>
<sequence length="257" mass="28338">MSSKENVVIIGNLKMNGSLVFYDSYLKKLKESLSNLRQVTVGLCLPYPYLFLAERLLKQSKIKWGSQNVGKFSHGAHTGEVSSEMLKDFSSTYVIIGHSERNTAYCESEENIADKFKMVKEWGMTPVLCVGETLIEREAGIMESVVQSQIKAVVSKYGADIFSDSIVAYEPIWAIGTDTAASPEQTNHMCNFIRKTIKKDSSQQVSNVKIIYGGSVNQKNTVQLFGLESVDGGLIGRSSLSTDEFTSICNLADSLSN</sequence>
<evidence type="ECO:0000313" key="10">
    <source>
        <dbReference type="EMBL" id="EAV47506.1"/>
    </source>
</evidence>
<feature type="active site" description="Electrophile" evidence="8">
    <location>
        <position position="98"/>
    </location>
</feature>